<proteinExistence type="predicted"/>
<comment type="caution">
    <text evidence="1">The sequence shown here is derived from an EMBL/GenBank/DDBJ whole genome shotgun (WGS) entry which is preliminary data.</text>
</comment>
<protein>
    <submittedName>
        <fullName evidence="1">Uncharacterized protein</fullName>
    </submittedName>
</protein>
<evidence type="ECO:0000313" key="2">
    <source>
        <dbReference type="Proteomes" id="UP000475862"/>
    </source>
</evidence>
<gene>
    <name evidence="1" type="ORF">AGLY_008673</name>
</gene>
<keyword evidence="2" id="KW-1185">Reference proteome</keyword>
<dbReference type="AlphaFoldDB" id="A0A6G0TKN4"/>
<dbReference type="EMBL" id="VYZN01000029">
    <property type="protein sequence ID" value="KAE9534166.1"/>
    <property type="molecule type" value="Genomic_DNA"/>
</dbReference>
<name>A0A6G0TKN4_APHGL</name>
<evidence type="ECO:0000313" key="1">
    <source>
        <dbReference type="EMBL" id="KAE9534166.1"/>
    </source>
</evidence>
<accession>A0A6G0TKN4</accession>
<sequence>MVNCQSVMVVDLFWSTEFNTVILFKRVIIIFLKQKYSSRYLQVTGIMCIELICGNDKLLSLHDFVKILNSNSHNIFPIMRLRIFCISIRRKTNGKLSVTLLTLDINTKNFMNFQRQNYLQIFTILTSYFKNQKFQFFINNSNKDKIFLKFTCTKDINLTIVMLYTDTKKNNTHIIVKSIHLSLRAKSKMYTAP</sequence>
<reference evidence="1 2" key="1">
    <citation type="submission" date="2019-08" db="EMBL/GenBank/DDBJ databases">
        <title>The genome of the soybean aphid Biotype 1, its phylome, world population structure and adaptation to the North American continent.</title>
        <authorList>
            <person name="Giordano R."/>
            <person name="Donthu R.K."/>
            <person name="Hernandez A.G."/>
            <person name="Wright C.L."/>
            <person name="Zimin A.V."/>
        </authorList>
    </citation>
    <scope>NUCLEOTIDE SEQUENCE [LARGE SCALE GENOMIC DNA]</scope>
    <source>
        <tissue evidence="1">Whole aphids</tissue>
    </source>
</reference>
<dbReference type="Proteomes" id="UP000475862">
    <property type="component" value="Unassembled WGS sequence"/>
</dbReference>
<organism evidence="1 2">
    <name type="scientific">Aphis glycines</name>
    <name type="common">Soybean aphid</name>
    <dbReference type="NCBI Taxonomy" id="307491"/>
    <lineage>
        <taxon>Eukaryota</taxon>
        <taxon>Metazoa</taxon>
        <taxon>Ecdysozoa</taxon>
        <taxon>Arthropoda</taxon>
        <taxon>Hexapoda</taxon>
        <taxon>Insecta</taxon>
        <taxon>Pterygota</taxon>
        <taxon>Neoptera</taxon>
        <taxon>Paraneoptera</taxon>
        <taxon>Hemiptera</taxon>
        <taxon>Sternorrhyncha</taxon>
        <taxon>Aphidomorpha</taxon>
        <taxon>Aphidoidea</taxon>
        <taxon>Aphididae</taxon>
        <taxon>Aphidini</taxon>
        <taxon>Aphis</taxon>
        <taxon>Aphis</taxon>
    </lineage>
</organism>